<gene>
    <name evidence="2" type="ORF">D5R40_08865</name>
</gene>
<keyword evidence="3" id="KW-1185">Reference proteome</keyword>
<dbReference type="AlphaFoldDB" id="A0A3N6RKT4"/>
<keyword evidence="1" id="KW-1133">Transmembrane helix</keyword>
<organism evidence="2 3">
    <name type="scientific">Okeania hirsuta</name>
    <dbReference type="NCBI Taxonomy" id="1458930"/>
    <lineage>
        <taxon>Bacteria</taxon>
        <taxon>Bacillati</taxon>
        <taxon>Cyanobacteriota</taxon>
        <taxon>Cyanophyceae</taxon>
        <taxon>Oscillatoriophycideae</taxon>
        <taxon>Oscillatoriales</taxon>
        <taxon>Microcoleaceae</taxon>
        <taxon>Okeania</taxon>
    </lineage>
</organism>
<feature type="transmembrane region" description="Helical" evidence="1">
    <location>
        <begin position="149"/>
        <end position="171"/>
    </location>
</feature>
<evidence type="ECO:0000256" key="1">
    <source>
        <dbReference type="SAM" id="Phobius"/>
    </source>
</evidence>
<feature type="transmembrane region" description="Helical" evidence="1">
    <location>
        <begin position="43"/>
        <end position="65"/>
    </location>
</feature>
<feature type="transmembrane region" description="Helical" evidence="1">
    <location>
        <begin position="225"/>
        <end position="252"/>
    </location>
</feature>
<sequence length="300" mass="31332">MRELPSNQTNIVHKIIWGTIGGTVWGVLFGATLAGLSIGINQNLVTIVSALLMGILWCTVISLIWKSLMGRQDESSKNYIIFGIIGGFFLGSVIGGLMLAILNRDANVGKAYISGAFLGASFGFVWSLFKPPMFLGGARIWGKSGAILGAIWGSFFGTIIGIIATVCLLFWSQANIDITSSNLPQLLIATVIFGGGNGAIGGAIFGIILGGLIMAPPLPLALELIGIRGAIVGAIWGCFLTAIAWGIIGAILSTTMGDDFFLSLGIIRQVTLLRGVIIGAGIGSIWGMISGAVWGAFGRW</sequence>
<dbReference type="EMBL" id="RCBY01000036">
    <property type="protein sequence ID" value="RQH47224.1"/>
    <property type="molecule type" value="Genomic_DNA"/>
</dbReference>
<feature type="transmembrane region" description="Helical" evidence="1">
    <location>
        <begin position="15"/>
        <end position="36"/>
    </location>
</feature>
<reference evidence="2 3" key="1">
    <citation type="journal article" date="2018" name="ACS Chem. Biol.">
        <title>Ketoreductase domain dysfunction expands chemodiversity: malyngamide biosynthesis in the cyanobacterium Okeania hirsuta.</title>
        <authorList>
            <person name="Moss N.A."/>
            <person name="Leao T."/>
            <person name="Rankin M."/>
            <person name="McCullough T.M."/>
            <person name="Qu P."/>
            <person name="Korobeynikov A."/>
            <person name="Smith J.L."/>
            <person name="Gerwick L."/>
            <person name="Gerwick W.H."/>
        </authorList>
    </citation>
    <scope>NUCLEOTIDE SEQUENCE [LARGE SCALE GENOMIC DNA]</scope>
    <source>
        <strain evidence="2 3">PAB10Feb10-1</strain>
    </source>
</reference>
<comment type="caution">
    <text evidence="2">The sequence shown here is derived from an EMBL/GenBank/DDBJ whole genome shotgun (WGS) entry which is preliminary data.</text>
</comment>
<keyword evidence="1" id="KW-0812">Transmembrane</keyword>
<proteinExistence type="predicted"/>
<feature type="transmembrane region" description="Helical" evidence="1">
    <location>
        <begin position="183"/>
        <end position="213"/>
    </location>
</feature>
<name>A0A3N6RKT4_9CYAN</name>
<dbReference type="Proteomes" id="UP000269154">
    <property type="component" value="Unassembled WGS sequence"/>
</dbReference>
<evidence type="ECO:0000313" key="2">
    <source>
        <dbReference type="EMBL" id="RQH47224.1"/>
    </source>
</evidence>
<protein>
    <submittedName>
        <fullName evidence="2">Uncharacterized protein</fullName>
    </submittedName>
</protein>
<keyword evidence="1" id="KW-0472">Membrane</keyword>
<dbReference type="RefSeq" id="WP_124154514.1">
    <property type="nucleotide sequence ID" value="NZ_CAWOLW010000290.1"/>
</dbReference>
<feature type="transmembrane region" description="Helical" evidence="1">
    <location>
        <begin position="80"/>
        <end position="102"/>
    </location>
</feature>
<dbReference type="OrthoDB" id="459173at2"/>
<feature type="transmembrane region" description="Helical" evidence="1">
    <location>
        <begin position="111"/>
        <end position="129"/>
    </location>
</feature>
<evidence type="ECO:0000313" key="3">
    <source>
        <dbReference type="Proteomes" id="UP000269154"/>
    </source>
</evidence>
<accession>A0A3N6RKT4</accession>
<feature type="transmembrane region" description="Helical" evidence="1">
    <location>
        <begin position="272"/>
        <end position="297"/>
    </location>
</feature>